<evidence type="ECO:0000256" key="4">
    <source>
        <dbReference type="ARBA" id="ARBA00022989"/>
    </source>
</evidence>
<feature type="transmembrane region" description="Helical" evidence="6">
    <location>
        <begin position="184"/>
        <end position="204"/>
    </location>
</feature>
<comment type="subcellular location">
    <subcellularLocation>
        <location evidence="1">Cell membrane</location>
        <topology evidence="1">Multi-pass membrane protein</topology>
    </subcellularLocation>
</comment>
<accession>A0A444MSL7</accession>
<evidence type="ECO:0000256" key="3">
    <source>
        <dbReference type="ARBA" id="ARBA00022692"/>
    </source>
</evidence>
<name>A0A444MSL7_9SPHI</name>
<dbReference type="Proteomes" id="UP000286701">
    <property type="component" value="Unassembled WGS sequence"/>
</dbReference>
<organism evidence="7 8">
    <name type="scientific">Mucilaginibacter gilvus</name>
    <dbReference type="NCBI Taxonomy" id="2305909"/>
    <lineage>
        <taxon>Bacteria</taxon>
        <taxon>Pseudomonadati</taxon>
        <taxon>Bacteroidota</taxon>
        <taxon>Sphingobacteriia</taxon>
        <taxon>Sphingobacteriales</taxon>
        <taxon>Sphingobacteriaceae</taxon>
        <taxon>Mucilaginibacter</taxon>
    </lineage>
</organism>
<feature type="transmembrane region" description="Helical" evidence="6">
    <location>
        <begin position="111"/>
        <end position="132"/>
    </location>
</feature>
<reference evidence="7 8" key="1">
    <citation type="submission" date="2019-01" db="EMBL/GenBank/DDBJ databases">
        <title>Mucilaginibacter antarcticum sp. nov., isolated from antarctic soil.</title>
        <authorList>
            <person name="Yan Y.-Q."/>
            <person name="Du Z.-J."/>
        </authorList>
    </citation>
    <scope>NUCLEOTIDE SEQUENCE [LARGE SCALE GENOMIC DNA]</scope>
    <source>
        <strain evidence="7 8">F01003</strain>
    </source>
</reference>
<evidence type="ECO:0000256" key="5">
    <source>
        <dbReference type="ARBA" id="ARBA00023136"/>
    </source>
</evidence>
<dbReference type="Pfam" id="PF01810">
    <property type="entry name" value="LysE"/>
    <property type="match status" value="1"/>
</dbReference>
<feature type="transmembrane region" description="Helical" evidence="6">
    <location>
        <begin position="39"/>
        <end position="61"/>
    </location>
</feature>
<evidence type="ECO:0000313" key="8">
    <source>
        <dbReference type="Proteomes" id="UP000286701"/>
    </source>
</evidence>
<dbReference type="InterPro" id="IPR001123">
    <property type="entry name" value="LeuE-type"/>
</dbReference>
<evidence type="ECO:0000256" key="2">
    <source>
        <dbReference type="ARBA" id="ARBA00022475"/>
    </source>
</evidence>
<feature type="transmembrane region" description="Helical" evidence="6">
    <location>
        <begin position="6"/>
        <end position="27"/>
    </location>
</feature>
<keyword evidence="2" id="KW-1003">Cell membrane</keyword>
<gene>
    <name evidence="7" type="ORF">EPL05_04360</name>
</gene>
<evidence type="ECO:0000256" key="6">
    <source>
        <dbReference type="SAM" id="Phobius"/>
    </source>
</evidence>
<sequence length="208" mass="23790">MIFLTLLAGVIANFIGYIPPGNINLTLVQITINRGIKQALQFIIAFSCVEFFFTYVVMLGAKWLSEEVRLDTIIDWVMVVLFGTLAAITWRNRNTPPKTTYSQHASIKYGILLGFLNPMQIPFWMVTGTYLITHEWIDDKPLDLVFFSVGSAMGAFIALFLYAKFASYLQKKFALSTKIIDTSIAILFFGFALYHVFKQIYLVFFKHH</sequence>
<dbReference type="GO" id="GO:0005886">
    <property type="term" value="C:plasma membrane"/>
    <property type="evidence" value="ECO:0007669"/>
    <property type="project" value="UniProtKB-SubCell"/>
</dbReference>
<feature type="transmembrane region" description="Helical" evidence="6">
    <location>
        <begin position="144"/>
        <end position="163"/>
    </location>
</feature>
<evidence type="ECO:0000256" key="1">
    <source>
        <dbReference type="ARBA" id="ARBA00004651"/>
    </source>
</evidence>
<dbReference type="EMBL" id="SBIW01000002">
    <property type="protein sequence ID" value="RWY55616.1"/>
    <property type="molecule type" value="Genomic_DNA"/>
</dbReference>
<keyword evidence="4 6" id="KW-1133">Transmembrane helix</keyword>
<keyword evidence="8" id="KW-1185">Reference proteome</keyword>
<comment type="caution">
    <text evidence="7">The sequence shown here is derived from an EMBL/GenBank/DDBJ whole genome shotgun (WGS) entry which is preliminary data.</text>
</comment>
<dbReference type="AlphaFoldDB" id="A0A444MSL7"/>
<protein>
    <submittedName>
        <fullName evidence="7">Lysine transporter LysE</fullName>
    </submittedName>
</protein>
<evidence type="ECO:0000313" key="7">
    <source>
        <dbReference type="EMBL" id="RWY55616.1"/>
    </source>
</evidence>
<dbReference type="OrthoDB" id="9342487at2"/>
<keyword evidence="5 6" id="KW-0472">Membrane</keyword>
<dbReference type="GO" id="GO:0006865">
    <property type="term" value="P:amino acid transport"/>
    <property type="evidence" value="ECO:0007669"/>
    <property type="project" value="InterPro"/>
</dbReference>
<proteinExistence type="predicted"/>
<feature type="transmembrane region" description="Helical" evidence="6">
    <location>
        <begin position="73"/>
        <end position="90"/>
    </location>
</feature>
<keyword evidence="3 6" id="KW-0812">Transmembrane</keyword>
<dbReference type="RefSeq" id="WP_128532467.1">
    <property type="nucleotide sequence ID" value="NZ_SBIW01000002.1"/>
</dbReference>